<dbReference type="Proteomes" id="UP000230069">
    <property type="component" value="Unassembled WGS sequence"/>
</dbReference>
<feature type="repeat" description="PPR" evidence="2">
    <location>
        <begin position="215"/>
        <end position="249"/>
    </location>
</feature>
<keyword evidence="1" id="KW-0677">Repeat</keyword>
<dbReference type="PROSITE" id="PS51375">
    <property type="entry name" value="PPR"/>
    <property type="match status" value="3"/>
</dbReference>
<dbReference type="Pfam" id="PF13041">
    <property type="entry name" value="PPR_2"/>
    <property type="match status" value="1"/>
</dbReference>
<dbReference type="Gene3D" id="1.25.40.10">
    <property type="entry name" value="Tetratricopeptide repeat domain"/>
    <property type="match status" value="3"/>
</dbReference>
<dbReference type="PANTHER" id="PTHR47926">
    <property type="entry name" value="PENTATRICOPEPTIDE REPEAT-CONTAINING PROTEIN"/>
    <property type="match status" value="1"/>
</dbReference>
<dbReference type="Pfam" id="PF01535">
    <property type="entry name" value="PPR"/>
    <property type="match status" value="4"/>
</dbReference>
<dbReference type="NCBIfam" id="TIGR00756">
    <property type="entry name" value="PPR"/>
    <property type="match status" value="2"/>
</dbReference>
<dbReference type="EMBL" id="KZ305025">
    <property type="protein sequence ID" value="PIA55308.1"/>
    <property type="molecule type" value="Genomic_DNA"/>
</dbReference>
<proteinExistence type="predicted"/>
<gene>
    <name evidence="3" type="ORF">AQUCO_00800201v1</name>
</gene>
<dbReference type="GO" id="GO:0009451">
    <property type="term" value="P:RNA modification"/>
    <property type="evidence" value="ECO:0007669"/>
    <property type="project" value="InterPro"/>
</dbReference>
<evidence type="ECO:0000256" key="1">
    <source>
        <dbReference type="ARBA" id="ARBA00022737"/>
    </source>
</evidence>
<dbReference type="FunFam" id="1.25.40.10:FF:000285">
    <property type="entry name" value="Pentatricopeptide repeat-containing protein, chloroplastic"/>
    <property type="match status" value="1"/>
</dbReference>
<feature type="repeat" description="PPR" evidence="2">
    <location>
        <begin position="101"/>
        <end position="131"/>
    </location>
</feature>
<name>A0A2G5EHR9_AQUCA</name>
<sequence length="477" mass="54665">MKTKKIKKNGNSWCNANASVCDILRLMDSLHLSISLDVYAYLIKECTKLKDAESGSQVYFHMTRNGHQPTLLLANRLLLMYVSCGRLDSAHQLFDKMILKDSITWVTMIAGHFDNGEYVETLTLFKQMQEQCGLLEESMWGLIIDCVLRACIQTVDFGLGKQVHGLVLKMDKKIFNKGGGCSNDLFLGSLLISFYGKLGSIRSARCIFDKLELRDTVVWTNMIVVYSKEEHFKEVLETFKEMGRAGTKKNNFTLSSVIRACGRMGDEGSGKQVHCNAIKLGIESDQFVRCSLVDMYGKCGMVKDARRLFEMARGYEKRTNDVCWNAMLTGYTQNGFYNEAIKFLYKMQSNGVQPPESLLNQSNRAVEKQSSIKKQSPEEELDISWEFLLPYQFRRKRNWNIIRWSFMAYNLLMHRLHSERALSSPLPFPTITTFPKLDLIQLTFEFLKLLLFPIKWISAQMKVPCMTLCLSITEIGP</sequence>
<dbReference type="PANTHER" id="PTHR47926:SF361">
    <property type="entry name" value="PENTACOTRIPEPTIDE-REPEAT REGION OF PRORP DOMAIN-CONTAINING PROTEIN"/>
    <property type="match status" value="1"/>
</dbReference>
<dbReference type="GO" id="GO:0003723">
    <property type="term" value="F:RNA binding"/>
    <property type="evidence" value="ECO:0007669"/>
    <property type="project" value="InterPro"/>
</dbReference>
<keyword evidence="4" id="KW-1185">Reference proteome</keyword>
<dbReference type="OrthoDB" id="1893323at2759"/>
<dbReference type="InParanoid" id="A0A2G5EHR9"/>
<organism evidence="3 4">
    <name type="scientific">Aquilegia coerulea</name>
    <name type="common">Rocky mountain columbine</name>
    <dbReference type="NCBI Taxonomy" id="218851"/>
    <lineage>
        <taxon>Eukaryota</taxon>
        <taxon>Viridiplantae</taxon>
        <taxon>Streptophyta</taxon>
        <taxon>Embryophyta</taxon>
        <taxon>Tracheophyta</taxon>
        <taxon>Spermatophyta</taxon>
        <taxon>Magnoliopsida</taxon>
        <taxon>Ranunculales</taxon>
        <taxon>Ranunculaceae</taxon>
        <taxon>Thalictroideae</taxon>
        <taxon>Aquilegia</taxon>
    </lineage>
</organism>
<dbReference type="SUPFAM" id="SSF81901">
    <property type="entry name" value="HCP-like"/>
    <property type="match status" value="1"/>
</dbReference>
<evidence type="ECO:0000256" key="2">
    <source>
        <dbReference type="PROSITE-ProRule" id="PRU00708"/>
    </source>
</evidence>
<evidence type="ECO:0008006" key="5">
    <source>
        <dbReference type="Google" id="ProtNLM"/>
    </source>
</evidence>
<dbReference type="AlphaFoldDB" id="A0A2G5EHR9"/>
<protein>
    <recommendedName>
        <fullName evidence="5">Pentacotripeptide-repeat region of PRORP domain-containing protein</fullName>
    </recommendedName>
</protein>
<accession>A0A2G5EHR9</accession>
<dbReference type="STRING" id="218851.A0A2G5EHR9"/>
<dbReference type="InterPro" id="IPR002885">
    <property type="entry name" value="PPR_rpt"/>
</dbReference>
<dbReference type="FunCoup" id="A0A2G5EHR9">
    <property type="interactions" value="91"/>
</dbReference>
<reference evidence="3 4" key="1">
    <citation type="submission" date="2017-09" db="EMBL/GenBank/DDBJ databases">
        <title>WGS assembly of Aquilegia coerulea Goldsmith.</title>
        <authorList>
            <person name="Hodges S."/>
            <person name="Kramer E."/>
            <person name="Nordborg M."/>
            <person name="Tomkins J."/>
            <person name="Borevitz J."/>
            <person name="Derieg N."/>
            <person name="Yan J."/>
            <person name="Mihaltcheva S."/>
            <person name="Hayes R.D."/>
            <person name="Rokhsar D."/>
        </authorList>
    </citation>
    <scope>NUCLEOTIDE SEQUENCE [LARGE SCALE GENOMIC DNA]</scope>
    <source>
        <strain evidence="4">cv. Goldsmith</strain>
    </source>
</reference>
<dbReference type="InterPro" id="IPR046960">
    <property type="entry name" value="PPR_At4g14850-like_plant"/>
</dbReference>
<evidence type="ECO:0000313" key="4">
    <source>
        <dbReference type="Proteomes" id="UP000230069"/>
    </source>
</evidence>
<dbReference type="InterPro" id="IPR011990">
    <property type="entry name" value="TPR-like_helical_dom_sf"/>
</dbReference>
<feature type="repeat" description="PPR" evidence="2">
    <location>
        <begin position="320"/>
        <end position="354"/>
    </location>
</feature>
<evidence type="ECO:0000313" key="3">
    <source>
        <dbReference type="EMBL" id="PIA55308.1"/>
    </source>
</evidence>